<dbReference type="EMBL" id="LHQQ01000347">
    <property type="protein sequence ID" value="KOS37164.1"/>
    <property type="molecule type" value="Genomic_DNA"/>
</dbReference>
<accession>A0A0M8NXS5</accession>
<feature type="non-terminal residue" evidence="1">
    <location>
        <position position="63"/>
    </location>
</feature>
<dbReference type="AlphaFoldDB" id="A0A0M8NXS5"/>
<sequence>MTNYSLALLLYSIVYSIKIHPPPQLAAKRSADFLQVQFTFISDSFQIHFRFISDSFQIHFRFI</sequence>
<proteinExistence type="predicted"/>
<protein>
    <submittedName>
        <fullName evidence="1">Uncharacterized protein</fullName>
    </submittedName>
</protein>
<comment type="caution">
    <text evidence="1">The sequence shown here is derived from an EMBL/GenBank/DDBJ whole genome shotgun (WGS) entry which is preliminary data.</text>
</comment>
<evidence type="ECO:0000313" key="1">
    <source>
        <dbReference type="EMBL" id="KOS37164.1"/>
    </source>
</evidence>
<reference evidence="1 2" key="1">
    <citation type="submission" date="2015-08" db="EMBL/GenBank/DDBJ databases">
        <title>Genome sequencing of Penicillium nordicum.</title>
        <authorList>
            <person name="Nguyen H.D."/>
            <person name="Seifert K.A."/>
        </authorList>
    </citation>
    <scope>NUCLEOTIDE SEQUENCE [LARGE SCALE GENOMIC DNA]</scope>
    <source>
        <strain evidence="1 2">DAOMC 185683</strain>
    </source>
</reference>
<name>A0A0M8NXS5_9EURO</name>
<evidence type="ECO:0000313" key="2">
    <source>
        <dbReference type="Proteomes" id="UP000037696"/>
    </source>
</evidence>
<keyword evidence="2" id="KW-1185">Reference proteome</keyword>
<dbReference type="Proteomes" id="UP000037696">
    <property type="component" value="Unassembled WGS sequence"/>
</dbReference>
<organism evidence="1 2">
    <name type="scientific">Penicillium nordicum</name>
    <dbReference type="NCBI Taxonomy" id="229535"/>
    <lineage>
        <taxon>Eukaryota</taxon>
        <taxon>Fungi</taxon>
        <taxon>Dikarya</taxon>
        <taxon>Ascomycota</taxon>
        <taxon>Pezizomycotina</taxon>
        <taxon>Eurotiomycetes</taxon>
        <taxon>Eurotiomycetidae</taxon>
        <taxon>Eurotiales</taxon>
        <taxon>Aspergillaceae</taxon>
        <taxon>Penicillium</taxon>
    </lineage>
</organism>
<gene>
    <name evidence="1" type="ORF">ACN38_g12041</name>
</gene>